<gene>
    <name evidence="3" type="ORF">AC482_05045</name>
</gene>
<comment type="caution">
    <text evidence="3">The sequence shown here is derived from an EMBL/GenBank/DDBJ whole genome shotgun (WGS) entry which is preliminary data.</text>
</comment>
<dbReference type="AlphaFoldDB" id="A0A0M0BNM5"/>
<evidence type="ECO:0000313" key="4">
    <source>
        <dbReference type="Proteomes" id="UP000037210"/>
    </source>
</evidence>
<dbReference type="EMBL" id="LFWZ01000045">
    <property type="protein sequence ID" value="KON30009.1"/>
    <property type="molecule type" value="Genomic_DNA"/>
</dbReference>
<dbReference type="InterPro" id="IPR001226">
    <property type="entry name" value="Flavodoxin_CS"/>
</dbReference>
<accession>A0A0M0BNM5</accession>
<name>A0A0M0BNM5_9ARCH</name>
<evidence type="ECO:0000256" key="1">
    <source>
        <dbReference type="ARBA" id="ARBA00038292"/>
    </source>
</evidence>
<sequence length="157" mass="16440">MKVLIVFDSRTGNTEKMAHAVAEGVEAEGVDAEVKRVDEASVDELPGVDGLILGSPVYYGLPSGRLKEFIDASVKHHGKLEGKVGGAFASSGGVHSGAETTVIALHEALLIHGMVVQGTSSRNHYGPASVGAPDDIEAETCRKLGQRVARLVKKLGR</sequence>
<evidence type="ECO:0000313" key="3">
    <source>
        <dbReference type="EMBL" id="KON30009.1"/>
    </source>
</evidence>
<dbReference type="PROSITE" id="PS00201">
    <property type="entry name" value="FLAVODOXIN"/>
    <property type="match status" value="1"/>
</dbReference>
<dbReference type="InterPro" id="IPR005025">
    <property type="entry name" value="FMN_Rdtase-like_dom"/>
</dbReference>
<dbReference type="PANTHER" id="PTHR30546">
    <property type="entry name" value="FLAVODOXIN-RELATED PROTEIN WRBA-RELATED"/>
    <property type="match status" value="1"/>
</dbReference>
<dbReference type="Proteomes" id="UP000037210">
    <property type="component" value="Unassembled WGS sequence"/>
</dbReference>
<dbReference type="GO" id="GO:0009055">
    <property type="term" value="F:electron transfer activity"/>
    <property type="evidence" value="ECO:0007669"/>
    <property type="project" value="InterPro"/>
</dbReference>
<feature type="domain" description="Flavodoxin-like" evidence="2">
    <location>
        <begin position="3"/>
        <end position="149"/>
    </location>
</feature>
<dbReference type="GO" id="GO:0016020">
    <property type="term" value="C:membrane"/>
    <property type="evidence" value="ECO:0007669"/>
    <property type="project" value="TreeGrafter"/>
</dbReference>
<protein>
    <submittedName>
        <fullName evidence="3">Flavodoxin</fullName>
    </submittedName>
</protein>
<dbReference type="PROSITE" id="PS50902">
    <property type="entry name" value="FLAVODOXIN_LIKE"/>
    <property type="match status" value="1"/>
</dbReference>
<dbReference type="Pfam" id="PF03358">
    <property type="entry name" value="FMN_red"/>
    <property type="match status" value="1"/>
</dbReference>
<dbReference type="InterPro" id="IPR008254">
    <property type="entry name" value="Flavodoxin/NO_synth"/>
</dbReference>
<reference evidence="3 4" key="1">
    <citation type="submission" date="2015-06" db="EMBL/GenBank/DDBJ databases">
        <title>New insights into the roles of widespread benthic archaea in carbon and nitrogen cycling.</title>
        <authorList>
            <person name="Lazar C.S."/>
            <person name="Baker B.J."/>
            <person name="Seitz K.W."/>
            <person name="Hyde A.S."/>
            <person name="Dick G.J."/>
            <person name="Hinrichs K.-U."/>
            <person name="Teske A.P."/>
        </authorList>
    </citation>
    <scope>NUCLEOTIDE SEQUENCE [LARGE SCALE GENOMIC DNA]</scope>
    <source>
        <strain evidence="3">DG-45</strain>
    </source>
</reference>
<comment type="similarity">
    <text evidence="1">Belongs to the SsuE family. Isf subfamily.</text>
</comment>
<dbReference type="Gene3D" id="3.40.50.360">
    <property type="match status" value="1"/>
</dbReference>
<organism evidence="3 4">
    <name type="scientific">miscellaneous Crenarchaeota group-15 archaeon DG-45</name>
    <dbReference type="NCBI Taxonomy" id="1685127"/>
    <lineage>
        <taxon>Archaea</taxon>
        <taxon>Candidatus Bathyarchaeota</taxon>
        <taxon>MCG-15</taxon>
    </lineage>
</organism>
<dbReference type="InterPro" id="IPR029039">
    <property type="entry name" value="Flavoprotein-like_sf"/>
</dbReference>
<proteinExistence type="inferred from homology"/>
<dbReference type="SUPFAM" id="SSF52218">
    <property type="entry name" value="Flavoproteins"/>
    <property type="match status" value="1"/>
</dbReference>
<dbReference type="PANTHER" id="PTHR30546:SF23">
    <property type="entry name" value="FLAVOPROTEIN-LIKE PROTEIN YCP4-RELATED"/>
    <property type="match status" value="1"/>
</dbReference>
<dbReference type="GO" id="GO:0010181">
    <property type="term" value="F:FMN binding"/>
    <property type="evidence" value="ECO:0007669"/>
    <property type="project" value="InterPro"/>
</dbReference>
<dbReference type="GO" id="GO:0003955">
    <property type="term" value="F:NAD(P)H dehydrogenase (quinone) activity"/>
    <property type="evidence" value="ECO:0007669"/>
    <property type="project" value="TreeGrafter"/>
</dbReference>
<evidence type="ECO:0000259" key="2">
    <source>
        <dbReference type="PROSITE" id="PS50902"/>
    </source>
</evidence>